<feature type="region of interest" description="Disordered" evidence="3">
    <location>
        <begin position="278"/>
        <end position="307"/>
    </location>
</feature>
<dbReference type="InterPro" id="IPR050230">
    <property type="entry name" value="CALM/Myosin/TropC-like"/>
</dbReference>
<feature type="compositionally biased region" description="Basic and acidic residues" evidence="3">
    <location>
        <begin position="13"/>
        <end position="32"/>
    </location>
</feature>
<dbReference type="SUPFAM" id="SSF47473">
    <property type="entry name" value="EF-hand"/>
    <property type="match status" value="1"/>
</dbReference>
<keyword evidence="2" id="KW-0106">Calcium</keyword>
<feature type="domain" description="EF-hand" evidence="4">
    <location>
        <begin position="202"/>
        <end position="237"/>
    </location>
</feature>
<dbReference type="Proteomes" id="UP001210925">
    <property type="component" value="Unassembled WGS sequence"/>
</dbReference>
<dbReference type="EMBL" id="JADGKB010000051">
    <property type="protein sequence ID" value="KAJ3256421.1"/>
    <property type="molecule type" value="Genomic_DNA"/>
</dbReference>
<dbReference type="Pfam" id="PF00856">
    <property type="entry name" value="SET"/>
    <property type="match status" value="1"/>
</dbReference>
<feature type="domain" description="SET" evidence="5">
    <location>
        <begin position="594"/>
        <end position="719"/>
    </location>
</feature>
<evidence type="ECO:0000256" key="1">
    <source>
        <dbReference type="ARBA" id="ARBA00022737"/>
    </source>
</evidence>
<dbReference type="FunFam" id="1.10.238.10:FF:000178">
    <property type="entry name" value="Calmodulin-2 A"/>
    <property type="match status" value="1"/>
</dbReference>
<evidence type="ECO:0000313" key="6">
    <source>
        <dbReference type="EMBL" id="KAJ3256421.1"/>
    </source>
</evidence>
<feature type="compositionally biased region" description="Basic and acidic residues" evidence="3">
    <location>
        <begin position="413"/>
        <end position="446"/>
    </location>
</feature>
<dbReference type="Gene3D" id="2.170.270.10">
    <property type="entry name" value="SET domain"/>
    <property type="match status" value="1"/>
</dbReference>
<feature type="compositionally biased region" description="Polar residues" evidence="3">
    <location>
        <begin position="56"/>
        <end position="75"/>
    </location>
</feature>
<evidence type="ECO:0000259" key="5">
    <source>
        <dbReference type="PROSITE" id="PS50280"/>
    </source>
</evidence>
<comment type="caution">
    <text evidence="6">The sequence shown here is derived from an EMBL/GenBank/DDBJ whole genome shotgun (WGS) entry which is preliminary data.</text>
</comment>
<evidence type="ECO:0008006" key="8">
    <source>
        <dbReference type="Google" id="ProtNLM"/>
    </source>
</evidence>
<keyword evidence="7" id="KW-1185">Reference proteome</keyword>
<dbReference type="InterPro" id="IPR001214">
    <property type="entry name" value="SET_dom"/>
</dbReference>
<protein>
    <recommendedName>
        <fullName evidence="8">SET domain-containing protein</fullName>
    </recommendedName>
</protein>
<sequence length="728" mass="83403">MSLAKPRSSTHALKKERPDSGLEAIHEDEHRPFRPSTLRQVDTGSSDNSRPDSGRISISRQSVTSRRQSIIGRNSVTKEDSPGRFSLPLLDEPARLSQWSLQPPGRKKSIIQDFERGYEVFRTNLGFKKKKLDNKTGGINVRKRNPVKELRDKLNHVDMFPGLSKEECDYYIEAFCAFDLDGNGSISESELQAAMEGIGMDITPEQSKLMIKEVDQDGNGDVSIEEFIKIMVRYRKNKKFLQTEADINEAFSICDLDNDGSIGINDLMTMFEEIGAKKQIDKPKQEEKKPEKKVALSKESRKKDKPRWWNQRAEIIPETLKLDKELAKQRNLPPLFHGNTPANTVSGRLTTNHDIPGQTKQHFKLAFETGNFESALKNYNEWTQKLITLDWPYFFGDRKAIEKAETFQLLQDSENKEEPIVEQKLEKEPERRSESPQKVPDIKKSELLTPKKRRKSPKKNTPKKQKNNNELGPLDDLFPEILQESDRLELDGLPSLSLTPQKGLFKDFNASLEQDFNYLQKEPEFTVFTNDILSVQDQLMDPATLNPEFIDPACLTPEFIDPACLTPEELVPNMDDTNVFKKAKEYIIPTSFDDLFEIKESLIPNAGKGLFAKRTIPKSTFLGFYFGVPMTEDEFDSLKEGKGLASVYSHRYRNTVLDATNDEGELYTEKDGVDCPFYYINEKKGHVNVQFVEGIVVNQIICNAIKRIEKGQELYVDYGVDVDRFWER</sequence>
<dbReference type="PROSITE" id="PS50222">
    <property type="entry name" value="EF_HAND_2"/>
    <property type="match status" value="3"/>
</dbReference>
<dbReference type="SMART" id="SM00054">
    <property type="entry name" value="EFh"/>
    <property type="match status" value="3"/>
</dbReference>
<dbReference type="Gene3D" id="1.10.238.10">
    <property type="entry name" value="EF-hand"/>
    <property type="match status" value="1"/>
</dbReference>
<dbReference type="PROSITE" id="PS50280">
    <property type="entry name" value="SET"/>
    <property type="match status" value="1"/>
</dbReference>
<gene>
    <name evidence="6" type="ORF">HK103_005550</name>
</gene>
<dbReference type="GO" id="GO:0005509">
    <property type="term" value="F:calcium ion binding"/>
    <property type="evidence" value="ECO:0007669"/>
    <property type="project" value="InterPro"/>
</dbReference>
<dbReference type="SUPFAM" id="SSF82199">
    <property type="entry name" value="SET domain"/>
    <property type="match status" value="1"/>
</dbReference>
<dbReference type="GO" id="GO:0016460">
    <property type="term" value="C:myosin II complex"/>
    <property type="evidence" value="ECO:0007669"/>
    <property type="project" value="TreeGrafter"/>
</dbReference>
<feature type="compositionally biased region" description="Polar residues" evidence="3">
    <location>
        <begin position="37"/>
        <end position="48"/>
    </location>
</feature>
<dbReference type="PROSITE" id="PS00018">
    <property type="entry name" value="EF_HAND_1"/>
    <property type="match status" value="3"/>
</dbReference>
<feature type="region of interest" description="Disordered" evidence="3">
    <location>
        <begin position="412"/>
        <end position="476"/>
    </location>
</feature>
<accession>A0AAD5UF11</accession>
<dbReference type="PANTHER" id="PTHR23048:SF0">
    <property type="entry name" value="CALMODULIN LIKE 3"/>
    <property type="match status" value="1"/>
</dbReference>
<dbReference type="Pfam" id="PF13499">
    <property type="entry name" value="EF-hand_7"/>
    <property type="match status" value="1"/>
</dbReference>
<dbReference type="InterPro" id="IPR046341">
    <property type="entry name" value="SET_dom_sf"/>
</dbReference>
<feature type="region of interest" description="Disordered" evidence="3">
    <location>
        <begin position="1"/>
        <end position="87"/>
    </location>
</feature>
<dbReference type="InterPro" id="IPR018247">
    <property type="entry name" value="EF_Hand_1_Ca_BS"/>
</dbReference>
<proteinExistence type="predicted"/>
<dbReference type="AlphaFoldDB" id="A0AAD5UF11"/>
<keyword evidence="1" id="KW-0677">Repeat</keyword>
<dbReference type="CDD" id="cd00051">
    <property type="entry name" value="EFh"/>
    <property type="match status" value="2"/>
</dbReference>
<evidence type="ECO:0000256" key="2">
    <source>
        <dbReference type="ARBA" id="ARBA00022837"/>
    </source>
</evidence>
<evidence type="ECO:0000259" key="4">
    <source>
        <dbReference type="PROSITE" id="PS50222"/>
    </source>
</evidence>
<evidence type="ECO:0000256" key="3">
    <source>
        <dbReference type="SAM" id="MobiDB-lite"/>
    </source>
</evidence>
<feature type="domain" description="EF-hand" evidence="4">
    <location>
        <begin position="166"/>
        <end position="201"/>
    </location>
</feature>
<dbReference type="InterPro" id="IPR011992">
    <property type="entry name" value="EF-hand-dom_pair"/>
</dbReference>
<feature type="domain" description="EF-hand" evidence="4">
    <location>
        <begin position="242"/>
        <end position="277"/>
    </location>
</feature>
<reference evidence="6" key="1">
    <citation type="submission" date="2020-05" db="EMBL/GenBank/DDBJ databases">
        <title>Phylogenomic resolution of chytrid fungi.</title>
        <authorList>
            <person name="Stajich J.E."/>
            <person name="Amses K."/>
            <person name="Simmons R."/>
            <person name="Seto K."/>
            <person name="Myers J."/>
            <person name="Bonds A."/>
            <person name="Quandt C.A."/>
            <person name="Barry K."/>
            <person name="Liu P."/>
            <person name="Grigoriev I."/>
            <person name="Longcore J.E."/>
            <person name="James T.Y."/>
        </authorList>
    </citation>
    <scope>NUCLEOTIDE SEQUENCE</scope>
    <source>
        <strain evidence="6">PLAUS21</strain>
    </source>
</reference>
<feature type="compositionally biased region" description="Basic and acidic residues" evidence="3">
    <location>
        <begin position="278"/>
        <end position="302"/>
    </location>
</feature>
<organism evidence="6 7">
    <name type="scientific">Boothiomyces macroporosus</name>
    <dbReference type="NCBI Taxonomy" id="261099"/>
    <lineage>
        <taxon>Eukaryota</taxon>
        <taxon>Fungi</taxon>
        <taxon>Fungi incertae sedis</taxon>
        <taxon>Chytridiomycota</taxon>
        <taxon>Chytridiomycota incertae sedis</taxon>
        <taxon>Chytridiomycetes</taxon>
        <taxon>Rhizophydiales</taxon>
        <taxon>Terramycetaceae</taxon>
        <taxon>Boothiomyces</taxon>
    </lineage>
</organism>
<dbReference type="PANTHER" id="PTHR23048">
    <property type="entry name" value="MYOSIN LIGHT CHAIN 1, 3"/>
    <property type="match status" value="1"/>
</dbReference>
<dbReference type="InterPro" id="IPR002048">
    <property type="entry name" value="EF_hand_dom"/>
</dbReference>
<feature type="compositionally biased region" description="Basic residues" evidence="3">
    <location>
        <begin position="450"/>
        <end position="466"/>
    </location>
</feature>
<evidence type="ECO:0000313" key="7">
    <source>
        <dbReference type="Proteomes" id="UP001210925"/>
    </source>
</evidence>
<name>A0AAD5UF11_9FUNG</name>